<comment type="similarity">
    <text evidence="2">Belongs to the glutamate-gated ion channel (TC 1.A.10.1) family.</text>
</comment>
<dbReference type="AlphaFoldDB" id="A0A423T754"/>
<dbReference type="PRINTS" id="PR00177">
    <property type="entry name" value="NMDARECEPTOR"/>
</dbReference>
<dbReference type="PANTHER" id="PTHR42643:SF24">
    <property type="entry name" value="IONOTROPIC RECEPTOR 60A"/>
    <property type="match status" value="1"/>
</dbReference>
<protein>
    <submittedName>
        <fullName evidence="13">Variant Ionotropic Glutamate Receptor</fullName>
    </submittedName>
</protein>
<accession>A0A423T754</accession>
<evidence type="ECO:0000256" key="6">
    <source>
        <dbReference type="ARBA" id="ARBA00023136"/>
    </source>
</evidence>
<dbReference type="PANTHER" id="PTHR42643">
    <property type="entry name" value="IONOTROPIC RECEPTOR 20A-RELATED"/>
    <property type="match status" value="1"/>
</dbReference>
<feature type="transmembrane region" description="Helical" evidence="11">
    <location>
        <begin position="219"/>
        <end position="243"/>
    </location>
</feature>
<keyword evidence="3" id="KW-1003">Cell membrane</keyword>
<keyword evidence="4 11" id="KW-0812">Transmembrane</keyword>
<dbReference type="GO" id="GO:0050906">
    <property type="term" value="P:detection of stimulus involved in sensory perception"/>
    <property type="evidence" value="ECO:0007669"/>
    <property type="project" value="UniProtKB-ARBA"/>
</dbReference>
<dbReference type="SUPFAM" id="SSF53850">
    <property type="entry name" value="Periplasmic binding protein-like II"/>
    <property type="match status" value="1"/>
</dbReference>
<evidence type="ECO:0000313" key="13">
    <source>
        <dbReference type="EMBL" id="ROT72279.1"/>
    </source>
</evidence>
<dbReference type="GO" id="GO:0015276">
    <property type="term" value="F:ligand-gated monoatomic ion channel activity"/>
    <property type="evidence" value="ECO:0007669"/>
    <property type="project" value="InterPro"/>
</dbReference>
<keyword evidence="7 13" id="KW-0675">Receptor</keyword>
<comment type="caution">
    <text evidence="13">The sequence shown here is derived from an EMBL/GenBank/DDBJ whole genome shotgun (WGS) entry which is preliminary data.</text>
</comment>
<dbReference type="STRING" id="6689.A0A423T754"/>
<evidence type="ECO:0000256" key="4">
    <source>
        <dbReference type="ARBA" id="ARBA00022692"/>
    </source>
</evidence>
<dbReference type="InterPro" id="IPR001320">
    <property type="entry name" value="Iontro_rcpt_C"/>
</dbReference>
<dbReference type="Gene3D" id="1.10.287.70">
    <property type="match status" value="1"/>
</dbReference>
<sequence length="252" mass="28637">MWSSAYLTLAFLLGQSVPRLPSASATRIMGGLWLLSALIISSVYRSNLKAMLILPILRLPFDSMEELVETNILTYVTEGTMLQKQMMDAPPNSLLGRLRSQSVSYWDVPRAIRELMLGRHATFVGRIVSHSVIHRIFEQTNSCPLYTAKKAFWGGTSVAFAFRKDFPLKLKIDKALRRLLEFGIPEHLYRKQVKNVRKCQKDDFTRPSDALRPLDLGDFYGVFTVYAGGILLSLLVFLTEILLGRRARRTQP</sequence>
<dbReference type="InterPro" id="IPR001508">
    <property type="entry name" value="Iono_Glu_rcpt_met"/>
</dbReference>
<reference evidence="13 14" key="2">
    <citation type="submission" date="2019-01" db="EMBL/GenBank/DDBJ databases">
        <title>The decoding of complex shrimp genome reveals the adaptation for benthos swimmer, frequently molting mechanism and breeding impact on genome.</title>
        <authorList>
            <person name="Sun Y."/>
            <person name="Gao Y."/>
            <person name="Yu Y."/>
        </authorList>
    </citation>
    <scope>NUCLEOTIDE SEQUENCE [LARGE SCALE GENOMIC DNA]</scope>
    <source>
        <tissue evidence="13">Muscle</tissue>
    </source>
</reference>
<name>A0A423T754_PENVA</name>
<organism evidence="13 14">
    <name type="scientific">Penaeus vannamei</name>
    <name type="common">Whiteleg shrimp</name>
    <name type="synonym">Litopenaeus vannamei</name>
    <dbReference type="NCBI Taxonomy" id="6689"/>
    <lineage>
        <taxon>Eukaryota</taxon>
        <taxon>Metazoa</taxon>
        <taxon>Ecdysozoa</taxon>
        <taxon>Arthropoda</taxon>
        <taxon>Crustacea</taxon>
        <taxon>Multicrustacea</taxon>
        <taxon>Malacostraca</taxon>
        <taxon>Eumalacostraca</taxon>
        <taxon>Eucarida</taxon>
        <taxon>Decapoda</taxon>
        <taxon>Dendrobranchiata</taxon>
        <taxon>Penaeoidea</taxon>
        <taxon>Penaeidae</taxon>
        <taxon>Penaeus</taxon>
    </lineage>
</organism>
<dbReference type="Proteomes" id="UP000283509">
    <property type="component" value="Unassembled WGS sequence"/>
</dbReference>
<dbReference type="EMBL" id="QCYY01002184">
    <property type="protein sequence ID" value="ROT72279.1"/>
    <property type="molecule type" value="Genomic_DNA"/>
</dbReference>
<evidence type="ECO:0000256" key="7">
    <source>
        <dbReference type="ARBA" id="ARBA00023170"/>
    </source>
</evidence>
<evidence type="ECO:0000256" key="2">
    <source>
        <dbReference type="ARBA" id="ARBA00008685"/>
    </source>
</evidence>
<dbReference type="Pfam" id="PF00060">
    <property type="entry name" value="Lig_chan"/>
    <property type="match status" value="1"/>
</dbReference>
<comment type="subcellular location">
    <subcellularLocation>
        <location evidence="1">Cell membrane</location>
        <topology evidence="1">Multi-pass membrane protein</topology>
    </subcellularLocation>
</comment>
<gene>
    <name evidence="13" type="ORF">C7M84_009351</name>
</gene>
<feature type="domain" description="Ionotropic glutamate receptor C-terminal" evidence="12">
    <location>
        <begin position="2"/>
        <end position="230"/>
    </location>
</feature>
<keyword evidence="6 11" id="KW-0472">Membrane</keyword>
<keyword evidence="10" id="KW-1015">Disulfide bond</keyword>
<evidence type="ECO:0000256" key="5">
    <source>
        <dbReference type="ARBA" id="ARBA00022989"/>
    </source>
</evidence>
<dbReference type="GO" id="GO:0038023">
    <property type="term" value="F:signaling receptor activity"/>
    <property type="evidence" value="ECO:0007669"/>
    <property type="project" value="InterPro"/>
</dbReference>
<evidence type="ECO:0000313" key="14">
    <source>
        <dbReference type="Proteomes" id="UP000283509"/>
    </source>
</evidence>
<dbReference type="GO" id="GO:0005886">
    <property type="term" value="C:plasma membrane"/>
    <property type="evidence" value="ECO:0007669"/>
    <property type="project" value="UniProtKB-SubCell"/>
</dbReference>
<evidence type="ECO:0000256" key="9">
    <source>
        <dbReference type="PIRSR" id="PIRSR601508-2"/>
    </source>
</evidence>
<evidence type="ECO:0000259" key="12">
    <source>
        <dbReference type="Pfam" id="PF00060"/>
    </source>
</evidence>
<reference evidence="13 14" key="1">
    <citation type="submission" date="2018-04" db="EMBL/GenBank/DDBJ databases">
        <authorList>
            <person name="Zhang X."/>
            <person name="Yuan J."/>
            <person name="Li F."/>
            <person name="Xiang J."/>
        </authorList>
    </citation>
    <scope>NUCLEOTIDE SEQUENCE [LARGE SCALE GENOMIC DNA]</scope>
    <source>
        <tissue evidence="13">Muscle</tissue>
    </source>
</reference>
<evidence type="ECO:0000256" key="10">
    <source>
        <dbReference type="PIRSR" id="PIRSR601508-3"/>
    </source>
</evidence>
<evidence type="ECO:0000256" key="11">
    <source>
        <dbReference type="SAM" id="Phobius"/>
    </source>
</evidence>
<feature type="site" description="Interaction with the cone snail toxin Con-ikot-ikot" evidence="9">
    <location>
        <position position="84"/>
    </location>
</feature>
<keyword evidence="5 11" id="KW-1133">Transmembrane helix</keyword>
<dbReference type="OrthoDB" id="6364239at2759"/>
<evidence type="ECO:0000256" key="3">
    <source>
        <dbReference type="ARBA" id="ARBA00022475"/>
    </source>
</evidence>
<keyword evidence="14" id="KW-1185">Reference proteome</keyword>
<feature type="disulfide bond" evidence="10">
    <location>
        <begin position="143"/>
        <end position="199"/>
    </location>
</feature>
<dbReference type="InterPro" id="IPR052192">
    <property type="entry name" value="Insect_Ionotropic_Sensory_Rcpt"/>
</dbReference>
<evidence type="ECO:0000256" key="8">
    <source>
        <dbReference type="ARBA" id="ARBA00023180"/>
    </source>
</evidence>
<keyword evidence="8" id="KW-0325">Glycoprotein</keyword>
<evidence type="ECO:0000256" key="1">
    <source>
        <dbReference type="ARBA" id="ARBA00004651"/>
    </source>
</evidence>
<proteinExistence type="inferred from homology"/>